<accession>A0A655EW52</accession>
<evidence type="ECO:0000313" key="2">
    <source>
        <dbReference type="Proteomes" id="UP000039217"/>
    </source>
</evidence>
<evidence type="ECO:0000313" key="1">
    <source>
        <dbReference type="EMBL" id="CNV36998.1"/>
    </source>
</evidence>
<gene>
    <name evidence="1" type="ORF">ERS007661_02197</name>
</gene>
<organism evidence="1 2">
    <name type="scientific">Mycobacterium tuberculosis</name>
    <dbReference type="NCBI Taxonomy" id="1773"/>
    <lineage>
        <taxon>Bacteria</taxon>
        <taxon>Bacillati</taxon>
        <taxon>Actinomycetota</taxon>
        <taxon>Actinomycetes</taxon>
        <taxon>Mycobacteriales</taxon>
        <taxon>Mycobacteriaceae</taxon>
        <taxon>Mycobacterium</taxon>
        <taxon>Mycobacterium tuberculosis complex</taxon>
    </lineage>
</organism>
<sequence>MSVRDDAVLGDTGATNTVLWAIGGGAFHGVNFDNASDTRSL</sequence>
<reference evidence="1 2" key="1">
    <citation type="submission" date="2015-03" db="EMBL/GenBank/DDBJ databases">
        <authorList>
            <consortium name="Pathogen Informatics"/>
        </authorList>
    </citation>
    <scope>NUCLEOTIDE SEQUENCE [LARGE SCALE GENOMIC DNA]</scope>
    <source>
        <strain evidence="1 2">D00501624</strain>
    </source>
</reference>
<proteinExistence type="predicted"/>
<name>A0A655EW52_MYCTX</name>
<dbReference type="EMBL" id="CQQC01000729">
    <property type="protein sequence ID" value="CNV36998.1"/>
    <property type="molecule type" value="Genomic_DNA"/>
</dbReference>
<dbReference type="AlphaFoldDB" id="A0A655EW52"/>
<protein>
    <submittedName>
        <fullName evidence="1">Uncharacterized protein</fullName>
    </submittedName>
</protein>
<dbReference type="Proteomes" id="UP000039217">
    <property type="component" value="Unassembled WGS sequence"/>
</dbReference>